<accession>W9C1E0</accession>
<name>W9C1E0_SCLBF</name>
<protein>
    <submittedName>
        <fullName evidence="1">Uncharacterized protein</fullName>
    </submittedName>
</protein>
<dbReference type="Proteomes" id="UP000019487">
    <property type="component" value="Unassembled WGS sequence"/>
</dbReference>
<dbReference type="OrthoDB" id="3522956at2759"/>
<proteinExistence type="predicted"/>
<dbReference type="AlphaFoldDB" id="W9C1E0"/>
<dbReference type="HOGENOM" id="CLU_834609_0_0_1"/>
<reference evidence="1 2" key="1">
    <citation type="journal article" date="2014" name="Genome Announc.">
        <title>Draft genome sequence of Sclerotinia borealis, a psychrophilic plant pathogenic fungus.</title>
        <authorList>
            <person name="Mardanov A.V."/>
            <person name="Beletsky A.V."/>
            <person name="Kadnikov V.V."/>
            <person name="Ignatov A.N."/>
            <person name="Ravin N.V."/>
        </authorList>
    </citation>
    <scope>NUCLEOTIDE SEQUENCE [LARGE SCALE GENOMIC DNA]</scope>
    <source>
        <strain evidence="2">F-4157</strain>
    </source>
</reference>
<dbReference type="EMBL" id="AYSA01000595">
    <property type="protein sequence ID" value="ESZ90617.1"/>
    <property type="molecule type" value="Genomic_DNA"/>
</dbReference>
<comment type="caution">
    <text evidence="1">The sequence shown here is derived from an EMBL/GenBank/DDBJ whole genome shotgun (WGS) entry which is preliminary data.</text>
</comment>
<organism evidence="1 2">
    <name type="scientific">Sclerotinia borealis (strain F-4128)</name>
    <dbReference type="NCBI Taxonomy" id="1432307"/>
    <lineage>
        <taxon>Eukaryota</taxon>
        <taxon>Fungi</taxon>
        <taxon>Dikarya</taxon>
        <taxon>Ascomycota</taxon>
        <taxon>Pezizomycotina</taxon>
        <taxon>Leotiomycetes</taxon>
        <taxon>Helotiales</taxon>
        <taxon>Sclerotiniaceae</taxon>
        <taxon>Sclerotinia</taxon>
    </lineage>
</organism>
<gene>
    <name evidence="1" type="ORF">SBOR_8990</name>
</gene>
<evidence type="ECO:0000313" key="2">
    <source>
        <dbReference type="Proteomes" id="UP000019487"/>
    </source>
</evidence>
<evidence type="ECO:0000313" key="1">
    <source>
        <dbReference type="EMBL" id="ESZ90617.1"/>
    </source>
</evidence>
<keyword evidence="2" id="KW-1185">Reference proteome</keyword>
<sequence>MDGSLKNKKPHIAKTLPSTIKGDQKRSKLITIQSVFQGKNKAKIRFMQASEAIIFEKLPVIRSLFDLKLNGKPLHSGSKIGRSEKFWAIELGGIEQLASFFGNTEMKEKAVRSTLISYMRQVPTVEPARLESRPSAVKRTANQLKAPETEKVKRSDDIDLTDNNTATLQKRKGTSQSITIPKKLKKVPLSTSTSERLPSMRPYVNIQLNESYPRFLRVHIETASQGSKLIGYLLQDLQSGAFATGDMSKLVGKDRDGRPTLLWDEVLEYFKKPGSVTEKMLSWDEDVRCAPMMMFVERCQLDRALWQGWDERDLWHAEYFDAFVKARVRASDV</sequence>